<evidence type="ECO:0000259" key="1">
    <source>
        <dbReference type="Pfam" id="PF03551"/>
    </source>
</evidence>
<proteinExistence type="predicted"/>
<dbReference type="InterPro" id="IPR036390">
    <property type="entry name" value="WH_DNA-bd_sf"/>
</dbReference>
<dbReference type="PANTHER" id="PTHR33169:SF13">
    <property type="entry name" value="PADR-FAMILY TRANSCRIPTIONAL REGULATOR"/>
    <property type="match status" value="1"/>
</dbReference>
<dbReference type="EMBL" id="CP126980">
    <property type="protein sequence ID" value="WIM96704.1"/>
    <property type="molecule type" value="Genomic_DNA"/>
</dbReference>
<keyword evidence="3" id="KW-1185">Reference proteome</keyword>
<dbReference type="Pfam" id="PF03551">
    <property type="entry name" value="PadR"/>
    <property type="match status" value="1"/>
</dbReference>
<dbReference type="RefSeq" id="WP_284917996.1">
    <property type="nucleotide sequence ID" value="NZ_CP126980.1"/>
</dbReference>
<dbReference type="InterPro" id="IPR052509">
    <property type="entry name" value="Metal_resp_DNA-bind_regulator"/>
</dbReference>
<feature type="domain" description="Transcription regulator PadR N-terminal" evidence="1">
    <location>
        <begin position="12"/>
        <end position="85"/>
    </location>
</feature>
<organism evidence="2 3">
    <name type="scientific">Actinoplanes oblitus</name>
    <dbReference type="NCBI Taxonomy" id="3040509"/>
    <lineage>
        <taxon>Bacteria</taxon>
        <taxon>Bacillati</taxon>
        <taxon>Actinomycetota</taxon>
        <taxon>Actinomycetes</taxon>
        <taxon>Micromonosporales</taxon>
        <taxon>Micromonosporaceae</taxon>
        <taxon>Actinoplanes</taxon>
    </lineage>
</organism>
<dbReference type="SUPFAM" id="SSF46785">
    <property type="entry name" value="Winged helix' DNA-binding domain"/>
    <property type="match status" value="1"/>
</dbReference>
<gene>
    <name evidence="2" type="ORF">ACTOB_000164</name>
</gene>
<dbReference type="Gene3D" id="1.10.10.10">
    <property type="entry name" value="Winged helix-like DNA-binding domain superfamily/Winged helix DNA-binding domain"/>
    <property type="match status" value="1"/>
</dbReference>
<dbReference type="PANTHER" id="PTHR33169">
    <property type="entry name" value="PADR-FAMILY TRANSCRIPTIONAL REGULATOR"/>
    <property type="match status" value="1"/>
</dbReference>
<name>A0ABY8WK23_9ACTN</name>
<dbReference type="InterPro" id="IPR005149">
    <property type="entry name" value="Tscrpt_reg_PadR_N"/>
</dbReference>
<dbReference type="Proteomes" id="UP001240150">
    <property type="component" value="Chromosome"/>
</dbReference>
<evidence type="ECO:0000313" key="3">
    <source>
        <dbReference type="Proteomes" id="UP001240150"/>
    </source>
</evidence>
<evidence type="ECO:0000313" key="2">
    <source>
        <dbReference type="EMBL" id="WIM96704.1"/>
    </source>
</evidence>
<dbReference type="InterPro" id="IPR036388">
    <property type="entry name" value="WH-like_DNA-bd_sf"/>
</dbReference>
<protein>
    <submittedName>
        <fullName evidence="2">Helix-turn-helix transcriptional regulator</fullName>
    </submittedName>
</protein>
<accession>A0ABY8WK23</accession>
<sequence>MTYPMREPTFLILTALADEPRHGYGLITEVDGLSDGRVALKPGTLYGALDRLADDGLVARDREEVVDGRLRRYYRITPDGERALRAETERMRRHVEAATAKLRGLGGIAPAPRTAVGFA</sequence>
<reference evidence="2 3" key="1">
    <citation type="submission" date="2023-06" db="EMBL/GenBank/DDBJ databases">
        <authorList>
            <person name="Yushchuk O."/>
            <person name="Binda E."/>
            <person name="Ruckert-Reed C."/>
            <person name="Fedorenko V."/>
            <person name="Kalinowski J."/>
            <person name="Marinelli F."/>
        </authorList>
    </citation>
    <scope>NUCLEOTIDE SEQUENCE [LARGE SCALE GENOMIC DNA]</scope>
    <source>
        <strain evidence="2 3">NRRL 3884</strain>
    </source>
</reference>